<dbReference type="Proteomes" id="UP000747110">
    <property type="component" value="Unassembled WGS sequence"/>
</dbReference>
<feature type="compositionally biased region" description="Basic and acidic residues" evidence="1">
    <location>
        <begin position="1"/>
        <end position="15"/>
    </location>
</feature>
<proteinExistence type="predicted"/>
<evidence type="ECO:0000256" key="2">
    <source>
        <dbReference type="SAM" id="Phobius"/>
    </source>
</evidence>
<dbReference type="EMBL" id="BNCQ01000043">
    <property type="protein sequence ID" value="GIM12403.1"/>
    <property type="molecule type" value="Genomic_DNA"/>
</dbReference>
<evidence type="ECO:0000313" key="3">
    <source>
        <dbReference type="EMBL" id="GIL90661.1"/>
    </source>
</evidence>
<sequence length="113" mass="12659">MDRNNRKGARHENVHGRRPSQRFPASWGRGDDSGGDDSAPLQALKFTIARSARRRFATQDLRLVYLVVHIPCGYSSASLREILTYNHMLANRMYADVTNAVGFIAMAAVLHAF</sequence>
<reference evidence="3" key="1">
    <citation type="journal article" date="2021" name="Proc. Natl. Acad. Sci. U.S.A.">
        <title>Three genomes in the algal genus Volvox reveal the fate of a haploid sex-determining region after a transition to homothallism.</title>
        <authorList>
            <person name="Yamamoto K."/>
            <person name="Hamaji T."/>
            <person name="Kawai-Toyooka H."/>
            <person name="Matsuzaki R."/>
            <person name="Takahashi F."/>
            <person name="Nishimura Y."/>
            <person name="Kawachi M."/>
            <person name="Noguchi H."/>
            <person name="Minakuchi Y."/>
            <person name="Umen J.G."/>
            <person name="Toyoda A."/>
            <person name="Nozaki H."/>
        </authorList>
    </citation>
    <scope>NUCLEOTIDE SEQUENCE</scope>
    <source>
        <strain evidence="4">NIES-3785</strain>
        <strain evidence="3">NIES-3786</strain>
    </source>
</reference>
<dbReference type="AlphaFoldDB" id="A0A8J4FXH2"/>
<dbReference type="Proteomes" id="UP000722791">
    <property type="component" value="Unassembled WGS sequence"/>
</dbReference>
<accession>A0A8J4FXH2</accession>
<keyword evidence="5" id="KW-1185">Reference proteome</keyword>
<evidence type="ECO:0000256" key="1">
    <source>
        <dbReference type="SAM" id="MobiDB-lite"/>
    </source>
</evidence>
<keyword evidence="2" id="KW-0472">Membrane</keyword>
<keyword evidence="2" id="KW-1133">Transmembrane helix</keyword>
<dbReference type="EMBL" id="BNCP01000059">
    <property type="protein sequence ID" value="GIL90661.1"/>
    <property type="molecule type" value="Genomic_DNA"/>
</dbReference>
<gene>
    <name evidence="3" type="ORF">Vretifemale_18358</name>
    <name evidence="4" type="ORF">Vretimale_15736</name>
</gene>
<feature type="region of interest" description="Disordered" evidence="1">
    <location>
        <begin position="1"/>
        <end position="39"/>
    </location>
</feature>
<protein>
    <submittedName>
        <fullName evidence="3">Uncharacterized protein</fullName>
    </submittedName>
</protein>
<evidence type="ECO:0000313" key="5">
    <source>
        <dbReference type="Proteomes" id="UP000747110"/>
    </source>
</evidence>
<comment type="caution">
    <text evidence="3">The sequence shown here is derived from an EMBL/GenBank/DDBJ whole genome shotgun (WGS) entry which is preliminary data.</text>
</comment>
<feature type="transmembrane region" description="Helical" evidence="2">
    <location>
        <begin position="93"/>
        <end position="112"/>
    </location>
</feature>
<organism evidence="3 5">
    <name type="scientific">Volvox reticuliferus</name>
    <dbReference type="NCBI Taxonomy" id="1737510"/>
    <lineage>
        <taxon>Eukaryota</taxon>
        <taxon>Viridiplantae</taxon>
        <taxon>Chlorophyta</taxon>
        <taxon>core chlorophytes</taxon>
        <taxon>Chlorophyceae</taxon>
        <taxon>CS clade</taxon>
        <taxon>Chlamydomonadales</taxon>
        <taxon>Volvocaceae</taxon>
        <taxon>Volvox</taxon>
    </lineage>
</organism>
<keyword evidence="2" id="KW-0812">Transmembrane</keyword>
<name>A0A8J4FXH2_9CHLO</name>
<evidence type="ECO:0000313" key="4">
    <source>
        <dbReference type="EMBL" id="GIM12403.1"/>
    </source>
</evidence>